<dbReference type="SUPFAM" id="SSF63418">
    <property type="entry name" value="MurE/MurF N-terminal domain"/>
    <property type="match status" value="1"/>
</dbReference>
<feature type="binding site" evidence="7">
    <location>
        <position position="389"/>
    </location>
    <ligand>
        <name>meso-2,6-diaminopimelate</name>
        <dbReference type="ChEBI" id="CHEBI:57791"/>
    </ligand>
</feature>
<feature type="domain" description="Mur ligase C-terminal" evidence="10">
    <location>
        <begin position="336"/>
        <end position="466"/>
    </location>
</feature>
<comment type="cofactor">
    <cofactor evidence="7">
        <name>Mg(2+)</name>
        <dbReference type="ChEBI" id="CHEBI:18420"/>
    </cofactor>
</comment>
<comment type="PTM">
    <text evidence="7">Carboxylation is probably crucial for Mg(2+) binding and, consequently, for the gamma-phosphate positioning of ATP.</text>
</comment>
<feature type="binding site" evidence="7">
    <location>
        <begin position="413"/>
        <end position="416"/>
    </location>
    <ligand>
        <name>meso-2,6-diaminopimelate</name>
        <dbReference type="ChEBI" id="CHEBI:57791"/>
    </ligand>
</feature>
<dbReference type="Proteomes" id="UP001596501">
    <property type="component" value="Unassembled WGS sequence"/>
</dbReference>
<feature type="modified residue" description="N6-carboxylysine" evidence="7">
    <location>
        <position position="219"/>
    </location>
</feature>
<keyword evidence="13" id="KW-1185">Reference proteome</keyword>
<keyword evidence="7" id="KW-0963">Cytoplasm</keyword>
<feature type="domain" description="Mur ligase central" evidence="11">
    <location>
        <begin position="108"/>
        <end position="314"/>
    </location>
</feature>
<dbReference type="InterPro" id="IPR005761">
    <property type="entry name" value="UDP-N-AcMur-Glu-dNH2Pim_ligase"/>
</dbReference>
<keyword evidence="4 7" id="KW-0573">Peptidoglycan synthesis</keyword>
<evidence type="ECO:0000256" key="2">
    <source>
        <dbReference type="ARBA" id="ARBA00022618"/>
    </source>
</evidence>
<feature type="binding site" evidence="7">
    <location>
        <begin position="152"/>
        <end position="153"/>
    </location>
    <ligand>
        <name>UDP-N-acetyl-alpha-D-muramoyl-L-alanyl-D-glutamate</name>
        <dbReference type="ChEBI" id="CHEBI:83900"/>
    </ligand>
</feature>
<organism evidence="12 13">
    <name type="scientific">Hydrogenophaga atypica</name>
    <dbReference type="NCBI Taxonomy" id="249409"/>
    <lineage>
        <taxon>Bacteria</taxon>
        <taxon>Pseudomonadati</taxon>
        <taxon>Pseudomonadota</taxon>
        <taxon>Betaproteobacteria</taxon>
        <taxon>Burkholderiales</taxon>
        <taxon>Comamonadaceae</taxon>
        <taxon>Hydrogenophaga</taxon>
    </lineage>
</organism>
<sequence>MRRLHSTSEAVAWLRERGCRQLVADSRRVGAGDGFVAWPGAATDGRCFVPQALASGAVACLVERDGADDFGFEDEAVATLSGLKAACAALAAHFYQQPSQALDVVAFTGTNGKTSSAWWLAQLLQGAGRPCAVVGTLGVGQPGGDWLSTGLTTPDPFMFHAALRQFADDGVLACAVEASSIGIAEGRLDATRVAVAVFTNFTQDHLDYHGDMASYWAAKRALFDWPGLRAAVVNIDDPQGAVLARELAQRSELDLWTVSIRDTSARLCVTDHGVTSHGMAGVVREAGNPTHTRIELPLVGRYNLSNLVGVLGAARALGVGLADALSACRALTPVPGRMQTVPATADAPLVLVDYAHTPDALEKALLALQPVAGARQGRLWCVVGCGGDRDPIKRPLMAAMAEREADVVVFTSDNPRSEDPQAILAQMVAGLSDRAAAQVVPDRAQAIALAVKQAGPQDVVLIAGKGHEDYQEIQGVRRPFSDVNAAAVALATRRAGASA</sequence>
<dbReference type="InterPro" id="IPR036615">
    <property type="entry name" value="Mur_ligase_C_dom_sf"/>
</dbReference>
<keyword evidence="7" id="KW-0067">ATP-binding</keyword>
<dbReference type="Pfam" id="PF01225">
    <property type="entry name" value="Mur_ligase"/>
    <property type="match status" value="1"/>
</dbReference>
<comment type="similarity">
    <text evidence="1 7">Belongs to the MurCDEF family. MurE subfamily.</text>
</comment>
<evidence type="ECO:0000256" key="4">
    <source>
        <dbReference type="ARBA" id="ARBA00022984"/>
    </source>
</evidence>
<evidence type="ECO:0000256" key="1">
    <source>
        <dbReference type="ARBA" id="ARBA00005898"/>
    </source>
</evidence>
<feature type="short sequence motif" description="Meso-diaminopimelate recognition motif" evidence="7">
    <location>
        <begin position="413"/>
        <end position="416"/>
    </location>
</feature>
<keyword evidence="7" id="KW-0460">Magnesium</keyword>
<comment type="subcellular location">
    <subcellularLocation>
        <location evidence="7 8">Cytoplasm</location>
    </subcellularLocation>
</comment>
<evidence type="ECO:0000259" key="10">
    <source>
        <dbReference type="Pfam" id="PF02875"/>
    </source>
</evidence>
<dbReference type="Gene3D" id="3.90.190.20">
    <property type="entry name" value="Mur ligase, C-terminal domain"/>
    <property type="match status" value="1"/>
</dbReference>
<keyword evidence="2 7" id="KW-0132">Cell division</keyword>
<dbReference type="EC" id="6.3.2.13" evidence="7"/>
<proteinExistence type="inferred from homology"/>
<evidence type="ECO:0000259" key="9">
    <source>
        <dbReference type="Pfam" id="PF01225"/>
    </source>
</evidence>
<dbReference type="PANTHER" id="PTHR23135">
    <property type="entry name" value="MUR LIGASE FAMILY MEMBER"/>
    <property type="match status" value="1"/>
</dbReference>
<evidence type="ECO:0000313" key="13">
    <source>
        <dbReference type="Proteomes" id="UP001596501"/>
    </source>
</evidence>
<evidence type="ECO:0000256" key="7">
    <source>
        <dbReference type="HAMAP-Rule" id="MF_00208"/>
    </source>
</evidence>
<dbReference type="Gene3D" id="3.40.1390.10">
    <property type="entry name" value="MurE/MurF, N-terminal domain"/>
    <property type="match status" value="1"/>
</dbReference>
<comment type="caution">
    <text evidence="7">Lacks conserved residue(s) required for the propagation of feature annotation.</text>
</comment>
<dbReference type="InterPro" id="IPR004101">
    <property type="entry name" value="Mur_ligase_C"/>
</dbReference>
<dbReference type="Pfam" id="PF02875">
    <property type="entry name" value="Mur_ligase_C"/>
    <property type="match status" value="1"/>
</dbReference>
<name>A0ABW2QN30_9BURK</name>
<keyword evidence="6 7" id="KW-0961">Cell wall biogenesis/degradation</keyword>
<dbReference type="InterPro" id="IPR035911">
    <property type="entry name" value="MurE/MurF_N"/>
</dbReference>
<comment type="catalytic activity">
    <reaction evidence="7">
        <text>UDP-N-acetyl-alpha-D-muramoyl-L-alanyl-D-glutamate + meso-2,6-diaminopimelate + ATP = UDP-N-acetyl-alpha-D-muramoyl-L-alanyl-gamma-D-glutamyl-meso-2,6-diaminopimelate + ADP + phosphate + H(+)</text>
        <dbReference type="Rhea" id="RHEA:23676"/>
        <dbReference type="ChEBI" id="CHEBI:15378"/>
        <dbReference type="ChEBI" id="CHEBI:30616"/>
        <dbReference type="ChEBI" id="CHEBI:43474"/>
        <dbReference type="ChEBI" id="CHEBI:57791"/>
        <dbReference type="ChEBI" id="CHEBI:83900"/>
        <dbReference type="ChEBI" id="CHEBI:83905"/>
        <dbReference type="ChEBI" id="CHEBI:456216"/>
        <dbReference type="EC" id="6.3.2.13"/>
    </reaction>
</comment>
<keyword evidence="5 7" id="KW-0131">Cell cycle</keyword>
<feature type="binding site" evidence="7">
    <location>
        <position position="179"/>
    </location>
    <ligand>
        <name>UDP-N-acetyl-alpha-D-muramoyl-L-alanyl-D-glutamate</name>
        <dbReference type="ChEBI" id="CHEBI:83900"/>
    </ligand>
</feature>
<evidence type="ECO:0000256" key="6">
    <source>
        <dbReference type="ARBA" id="ARBA00023316"/>
    </source>
</evidence>
<evidence type="ECO:0000259" key="11">
    <source>
        <dbReference type="Pfam" id="PF08245"/>
    </source>
</evidence>
<comment type="caution">
    <text evidence="12">The sequence shown here is derived from an EMBL/GenBank/DDBJ whole genome shotgun (WGS) entry which is preliminary data.</text>
</comment>
<dbReference type="PANTHER" id="PTHR23135:SF4">
    <property type="entry name" value="UDP-N-ACETYLMURAMOYL-L-ALANYL-D-GLUTAMATE--2,6-DIAMINOPIMELATE LIGASE MURE HOMOLOG, CHLOROPLASTIC"/>
    <property type="match status" value="1"/>
</dbReference>
<feature type="binding site" evidence="7">
    <location>
        <position position="26"/>
    </location>
    <ligand>
        <name>UDP-N-acetyl-alpha-D-muramoyl-L-alanyl-D-glutamate</name>
        <dbReference type="ChEBI" id="CHEBI:83900"/>
    </ligand>
</feature>
<evidence type="ECO:0000256" key="8">
    <source>
        <dbReference type="RuleBase" id="RU004135"/>
    </source>
</evidence>
<dbReference type="NCBIfam" id="TIGR01085">
    <property type="entry name" value="murE"/>
    <property type="match status" value="1"/>
</dbReference>
<gene>
    <name evidence="7" type="primary">murE</name>
    <name evidence="12" type="ORF">ACFQPB_12065</name>
</gene>
<feature type="binding site" evidence="7">
    <location>
        <position position="468"/>
    </location>
    <ligand>
        <name>meso-2,6-diaminopimelate</name>
        <dbReference type="ChEBI" id="CHEBI:57791"/>
    </ligand>
</feature>
<dbReference type="InterPro" id="IPR000713">
    <property type="entry name" value="Mur_ligase_N"/>
</dbReference>
<dbReference type="SUPFAM" id="SSF53623">
    <property type="entry name" value="MurD-like peptide ligases, catalytic domain"/>
    <property type="match status" value="1"/>
</dbReference>
<feature type="binding site" evidence="7">
    <location>
        <begin position="109"/>
        <end position="115"/>
    </location>
    <ligand>
        <name>ATP</name>
        <dbReference type="ChEBI" id="CHEBI:30616"/>
    </ligand>
</feature>
<dbReference type="RefSeq" id="WP_382223524.1">
    <property type="nucleotide sequence ID" value="NZ_JBHTCA010000007.1"/>
</dbReference>
<feature type="domain" description="Mur ligase N-terminal catalytic" evidence="9">
    <location>
        <begin position="24"/>
        <end position="95"/>
    </location>
</feature>
<comment type="pathway">
    <text evidence="7 8">Cell wall biogenesis; peptidoglycan biosynthesis.</text>
</comment>
<evidence type="ECO:0000313" key="12">
    <source>
        <dbReference type="EMBL" id="MFC7409597.1"/>
    </source>
</evidence>
<dbReference type="GO" id="GO:0008765">
    <property type="term" value="F:UDP-N-acetylmuramoylalanyl-D-glutamate-2,6-diaminopimelate ligase activity"/>
    <property type="evidence" value="ECO:0007669"/>
    <property type="project" value="UniProtKB-EC"/>
</dbReference>
<keyword evidence="7 12" id="KW-0436">Ligase</keyword>
<feature type="binding site" evidence="7">
    <location>
        <position position="187"/>
    </location>
    <ligand>
        <name>UDP-N-acetyl-alpha-D-muramoyl-L-alanyl-D-glutamate</name>
        <dbReference type="ChEBI" id="CHEBI:83900"/>
    </ligand>
</feature>
<protein>
    <recommendedName>
        <fullName evidence="7">UDP-N-acetylmuramoyl-L-alanyl-D-glutamate--2,6-diaminopimelate ligase</fullName>
        <ecNumber evidence="7">6.3.2.13</ecNumber>
    </recommendedName>
    <alternativeName>
        <fullName evidence="7">Meso-A2pm-adding enzyme</fullName>
    </alternativeName>
    <alternativeName>
        <fullName evidence="7">Meso-diaminopimelate-adding enzyme</fullName>
    </alternativeName>
    <alternativeName>
        <fullName evidence="7">UDP-MurNAc-L-Ala-D-Glu:meso-diaminopimelate ligase</fullName>
    </alternativeName>
    <alternativeName>
        <fullName evidence="7">UDP-MurNAc-tripeptide synthetase</fullName>
    </alternativeName>
    <alternativeName>
        <fullName evidence="7">UDP-N-acetylmuramyl-tripeptide synthetase</fullName>
    </alternativeName>
</protein>
<dbReference type="HAMAP" id="MF_00208">
    <property type="entry name" value="MurE"/>
    <property type="match status" value="1"/>
</dbReference>
<keyword evidence="3 7" id="KW-0133">Cell shape</keyword>
<reference evidence="13" key="1">
    <citation type="journal article" date="2019" name="Int. J. Syst. Evol. Microbiol.">
        <title>The Global Catalogue of Microorganisms (GCM) 10K type strain sequencing project: providing services to taxonomists for standard genome sequencing and annotation.</title>
        <authorList>
            <consortium name="The Broad Institute Genomics Platform"/>
            <consortium name="The Broad Institute Genome Sequencing Center for Infectious Disease"/>
            <person name="Wu L."/>
            <person name="Ma J."/>
        </authorList>
    </citation>
    <scope>NUCLEOTIDE SEQUENCE [LARGE SCALE GENOMIC DNA]</scope>
    <source>
        <strain evidence="13">CGMCC 1.12371</strain>
    </source>
</reference>
<dbReference type="Pfam" id="PF08245">
    <property type="entry name" value="Mur_ligase_M"/>
    <property type="match status" value="1"/>
</dbReference>
<dbReference type="SUPFAM" id="SSF53244">
    <property type="entry name" value="MurD-like peptide ligases, peptide-binding domain"/>
    <property type="match status" value="1"/>
</dbReference>
<evidence type="ECO:0000256" key="3">
    <source>
        <dbReference type="ARBA" id="ARBA00022960"/>
    </source>
</evidence>
<keyword evidence="7" id="KW-0547">Nucleotide-binding</keyword>
<dbReference type="EMBL" id="JBHTCA010000007">
    <property type="protein sequence ID" value="MFC7409597.1"/>
    <property type="molecule type" value="Genomic_DNA"/>
</dbReference>
<evidence type="ECO:0000256" key="5">
    <source>
        <dbReference type="ARBA" id="ARBA00023306"/>
    </source>
</evidence>
<dbReference type="InterPro" id="IPR036565">
    <property type="entry name" value="Mur-like_cat_sf"/>
</dbReference>
<dbReference type="Gene3D" id="3.40.1190.10">
    <property type="entry name" value="Mur-like, catalytic domain"/>
    <property type="match status" value="1"/>
</dbReference>
<dbReference type="NCBIfam" id="NF001126">
    <property type="entry name" value="PRK00139.1-4"/>
    <property type="match status" value="1"/>
</dbReference>
<comment type="function">
    <text evidence="7">Catalyzes the addition of meso-diaminopimelic acid to the nucleotide precursor UDP-N-acetylmuramoyl-L-alanyl-D-glutamate (UMAG) in the biosynthesis of bacterial cell-wall peptidoglycan.</text>
</comment>
<dbReference type="InterPro" id="IPR013221">
    <property type="entry name" value="Mur_ligase_cen"/>
</dbReference>
<accession>A0ABW2QN30</accession>
<feature type="binding site" evidence="7">
    <location>
        <position position="464"/>
    </location>
    <ligand>
        <name>meso-2,6-diaminopimelate</name>
        <dbReference type="ChEBI" id="CHEBI:57791"/>
    </ligand>
</feature>